<keyword evidence="5" id="KW-1185">Reference proteome</keyword>
<dbReference type="PANTHER" id="PTHR46690">
    <property type="entry name" value="CYTOCHROME C OXIDASE ASSEMBLY FACTOR 6 HOMOLOG"/>
    <property type="match status" value="1"/>
</dbReference>
<dbReference type="InterPro" id="IPR048280">
    <property type="entry name" value="COX6B-like"/>
</dbReference>
<dbReference type="PANTHER" id="PTHR46690:SF1">
    <property type="entry name" value="CYTOCHROME C OXIDASE ASSEMBLY FACTOR 6 HOMOLOG"/>
    <property type="match status" value="1"/>
</dbReference>
<dbReference type="InterPro" id="IPR042289">
    <property type="entry name" value="COA6"/>
</dbReference>
<dbReference type="Pfam" id="PF02297">
    <property type="entry name" value="COX6B"/>
    <property type="match status" value="1"/>
</dbReference>
<evidence type="ECO:0000256" key="2">
    <source>
        <dbReference type="ARBA" id="ARBA00023128"/>
    </source>
</evidence>
<organism evidence="4 5">
    <name type="scientific">Cervus elaphus hippelaphus</name>
    <name type="common">European red deer</name>
    <dbReference type="NCBI Taxonomy" id="46360"/>
    <lineage>
        <taxon>Eukaryota</taxon>
        <taxon>Metazoa</taxon>
        <taxon>Chordata</taxon>
        <taxon>Craniata</taxon>
        <taxon>Vertebrata</taxon>
        <taxon>Euteleostomi</taxon>
        <taxon>Mammalia</taxon>
        <taxon>Eutheria</taxon>
        <taxon>Laurasiatheria</taxon>
        <taxon>Artiodactyla</taxon>
        <taxon>Ruminantia</taxon>
        <taxon>Pecora</taxon>
        <taxon>Cervidae</taxon>
        <taxon>Cervinae</taxon>
        <taxon>Cervus</taxon>
    </lineage>
</organism>
<dbReference type="Gene3D" id="1.10.10.140">
    <property type="entry name" value="Cytochrome c oxidase, subunit VIb"/>
    <property type="match status" value="1"/>
</dbReference>
<reference evidence="4 5" key="1">
    <citation type="journal article" date="2018" name="Mol. Genet. Genomics">
        <title>The red deer Cervus elaphus genome CerEla1.0: sequencing, annotating, genes, and chromosomes.</title>
        <authorList>
            <person name="Bana N.A."/>
            <person name="Nyiri A."/>
            <person name="Nagy J."/>
            <person name="Frank K."/>
            <person name="Nagy T."/>
            <person name="Steger V."/>
            <person name="Schiller M."/>
            <person name="Lakatos P."/>
            <person name="Sugar L."/>
            <person name="Horn P."/>
            <person name="Barta E."/>
            <person name="Orosz L."/>
        </authorList>
    </citation>
    <scope>NUCLEOTIDE SEQUENCE [LARGE SCALE GENOMIC DNA]</scope>
    <source>
        <strain evidence="4">Hungarian</strain>
    </source>
</reference>
<evidence type="ECO:0000313" key="4">
    <source>
        <dbReference type="EMBL" id="OWK07679.1"/>
    </source>
</evidence>
<dbReference type="EMBL" id="MKHE01000015">
    <property type="protein sequence ID" value="OWK07679.1"/>
    <property type="molecule type" value="Genomic_DNA"/>
</dbReference>
<keyword evidence="3" id="KW-1015">Disulfide bond</keyword>
<gene>
    <name evidence="4" type="ORF">Celaphus_00008141</name>
</gene>
<comment type="subcellular location">
    <subcellularLocation>
        <location evidence="1">Mitochondrion</location>
    </subcellularLocation>
</comment>
<proteinExistence type="predicted"/>
<comment type="caution">
    <text evidence="4">The sequence shown here is derived from an EMBL/GenBank/DDBJ whole genome shotgun (WGS) entry which is preliminary data.</text>
</comment>
<accession>A0A212CNR8</accession>
<dbReference type="InterPro" id="IPR036549">
    <property type="entry name" value="CX6/COA6-like_sf"/>
</dbReference>
<evidence type="ECO:0000256" key="3">
    <source>
        <dbReference type="ARBA" id="ARBA00023157"/>
    </source>
</evidence>
<dbReference type="AlphaFoldDB" id="A0A212CNR8"/>
<dbReference type="GO" id="GO:0008535">
    <property type="term" value="P:respiratory chain complex IV assembly"/>
    <property type="evidence" value="ECO:0007669"/>
    <property type="project" value="InterPro"/>
</dbReference>
<dbReference type="Proteomes" id="UP000242450">
    <property type="component" value="Chromosome 15"/>
</dbReference>
<evidence type="ECO:0000256" key="1">
    <source>
        <dbReference type="ARBA" id="ARBA00004173"/>
    </source>
</evidence>
<dbReference type="GO" id="GO:0005739">
    <property type="term" value="C:mitochondrion"/>
    <property type="evidence" value="ECO:0007669"/>
    <property type="project" value="UniProtKB-SubCell"/>
</dbReference>
<dbReference type="PROSITE" id="PS51808">
    <property type="entry name" value="CHCH"/>
    <property type="match status" value="1"/>
</dbReference>
<sequence length="86" mass="9804">MAAPSMKERQACWGARDEYWKCLDENTEDASKCKKLRSSFESSCPQQWMKNLRLEDHKKAVMEGEDEGIEEIIALGEVCVCKSSTV</sequence>
<evidence type="ECO:0000313" key="5">
    <source>
        <dbReference type="Proteomes" id="UP000242450"/>
    </source>
</evidence>
<name>A0A212CNR8_CEREH</name>
<dbReference type="OrthoDB" id="16284at2759"/>
<dbReference type="GO" id="GO:0042775">
    <property type="term" value="P:mitochondrial ATP synthesis coupled electron transport"/>
    <property type="evidence" value="ECO:0007669"/>
    <property type="project" value="TreeGrafter"/>
</dbReference>
<keyword evidence="2" id="KW-0496">Mitochondrion</keyword>
<protein>
    <submittedName>
        <fullName evidence="4">COA6</fullName>
    </submittedName>
</protein>
<dbReference type="SUPFAM" id="SSF47694">
    <property type="entry name" value="Cytochrome c oxidase subunit h"/>
    <property type="match status" value="1"/>
</dbReference>